<comment type="caution">
    <text evidence="5">The sequence shown here is derived from an EMBL/GenBank/DDBJ whole genome shotgun (WGS) entry which is preliminary data.</text>
</comment>
<dbReference type="EMBL" id="MRTP01000001">
    <property type="protein sequence ID" value="OMF58820.1"/>
    <property type="molecule type" value="Genomic_DNA"/>
</dbReference>
<dbReference type="InterPro" id="IPR046532">
    <property type="entry name" value="DUF6597"/>
</dbReference>
<organism evidence="5 6">
    <name type="scientific">Paenibacillus rhizosphaerae</name>
    <dbReference type="NCBI Taxonomy" id="297318"/>
    <lineage>
        <taxon>Bacteria</taxon>
        <taxon>Bacillati</taxon>
        <taxon>Bacillota</taxon>
        <taxon>Bacilli</taxon>
        <taxon>Bacillales</taxon>
        <taxon>Paenibacillaceae</taxon>
        <taxon>Paenibacillus</taxon>
    </lineage>
</organism>
<keyword evidence="6" id="KW-1185">Reference proteome</keyword>
<dbReference type="RefSeq" id="WP_076168967.1">
    <property type="nucleotide sequence ID" value="NZ_MRTP01000001.1"/>
</dbReference>
<keyword evidence="2" id="KW-0238">DNA-binding</keyword>
<evidence type="ECO:0000259" key="4">
    <source>
        <dbReference type="PROSITE" id="PS01124"/>
    </source>
</evidence>
<dbReference type="SUPFAM" id="SSF46689">
    <property type="entry name" value="Homeodomain-like"/>
    <property type="match status" value="1"/>
</dbReference>
<dbReference type="SMART" id="SM00342">
    <property type="entry name" value="HTH_ARAC"/>
    <property type="match status" value="1"/>
</dbReference>
<evidence type="ECO:0000256" key="1">
    <source>
        <dbReference type="ARBA" id="ARBA00023015"/>
    </source>
</evidence>
<dbReference type="Proteomes" id="UP000187172">
    <property type="component" value="Unassembled WGS sequence"/>
</dbReference>
<dbReference type="STRING" id="297318.BK138_10125"/>
<evidence type="ECO:0000256" key="2">
    <source>
        <dbReference type="ARBA" id="ARBA00023125"/>
    </source>
</evidence>
<dbReference type="PROSITE" id="PS01124">
    <property type="entry name" value="HTH_ARAC_FAMILY_2"/>
    <property type="match status" value="1"/>
</dbReference>
<dbReference type="PANTHER" id="PTHR46796:SF13">
    <property type="entry name" value="HTH-TYPE TRANSCRIPTIONAL ACTIVATOR RHAS"/>
    <property type="match status" value="1"/>
</dbReference>
<dbReference type="PANTHER" id="PTHR46796">
    <property type="entry name" value="HTH-TYPE TRANSCRIPTIONAL ACTIVATOR RHAS-RELATED"/>
    <property type="match status" value="1"/>
</dbReference>
<keyword evidence="1" id="KW-0805">Transcription regulation</keyword>
<dbReference type="Pfam" id="PF20240">
    <property type="entry name" value="DUF6597"/>
    <property type="match status" value="1"/>
</dbReference>
<gene>
    <name evidence="5" type="ORF">BK138_10125</name>
</gene>
<proteinExistence type="predicted"/>
<dbReference type="GO" id="GO:0043565">
    <property type="term" value="F:sequence-specific DNA binding"/>
    <property type="evidence" value="ECO:0007669"/>
    <property type="project" value="InterPro"/>
</dbReference>
<evidence type="ECO:0000313" key="6">
    <source>
        <dbReference type="Proteomes" id="UP000187172"/>
    </source>
</evidence>
<dbReference type="InterPro" id="IPR009057">
    <property type="entry name" value="Homeodomain-like_sf"/>
</dbReference>
<reference evidence="5 6" key="1">
    <citation type="submission" date="2016-11" db="EMBL/GenBank/DDBJ databases">
        <title>Paenibacillus species isolates.</title>
        <authorList>
            <person name="Beno S.M."/>
        </authorList>
    </citation>
    <scope>NUCLEOTIDE SEQUENCE [LARGE SCALE GENOMIC DNA]</scope>
    <source>
        <strain evidence="5 6">FSL R5-0378</strain>
    </source>
</reference>
<evidence type="ECO:0000313" key="5">
    <source>
        <dbReference type="EMBL" id="OMF58820.1"/>
    </source>
</evidence>
<dbReference type="InterPro" id="IPR018060">
    <property type="entry name" value="HTH_AraC"/>
</dbReference>
<dbReference type="InterPro" id="IPR050204">
    <property type="entry name" value="AraC_XylS_family_regulators"/>
</dbReference>
<sequence length="271" mass="31207">MPFQTYSPPPPLSSFIAYFWSYTGKNPPHSRRLTLPDGSIDLVIDLYDRKTRIHNRYDSEMTLASSVISGPHTDYYITDSSSERSMIGVHIKPGCAGPLLKLPSIALKDTHVSLDDLWGIVATDLRDELLYSNTVEDRFRILEKYFLLRSDWSRPSHSAVEFAIASFQQSHHPESIANMVEQVNMSAKRFIQIFKDEVGLTPKRFSRLMRFQKAVRLIRKSNNIDWADLAMSCEYYDQSHFIKEFQSFSGLTPTEYRAIESLHPNHIPLTN</sequence>
<keyword evidence="3" id="KW-0804">Transcription</keyword>
<dbReference type="AlphaFoldDB" id="A0A1R1F474"/>
<name>A0A1R1F474_9BACL</name>
<protein>
    <recommendedName>
        <fullName evidence="4">HTH araC/xylS-type domain-containing protein</fullName>
    </recommendedName>
</protein>
<dbReference type="Gene3D" id="1.10.10.60">
    <property type="entry name" value="Homeodomain-like"/>
    <property type="match status" value="1"/>
</dbReference>
<feature type="domain" description="HTH araC/xylS-type" evidence="4">
    <location>
        <begin position="157"/>
        <end position="259"/>
    </location>
</feature>
<evidence type="ECO:0000256" key="3">
    <source>
        <dbReference type="ARBA" id="ARBA00023163"/>
    </source>
</evidence>
<accession>A0A1R1F474</accession>
<dbReference type="Pfam" id="PF12833">
    <property type="entry name" value="HTH_18"/>
    <property type="match status" value="1"/>
</dbReference>
<dbReference type="GO" id="GO:0003700">
    <property type="term" value="F:DNA-binding transcription factor activity"/>
    <property type="evidence" value="ECO:0007669"/>
    <property type="project" value="InterPro"/>
</dbReference>